<dbReference type="Proteomes" id="UP000316083">
    <property type="component" value="Unassembled WGS sequence"/>
</dbReference>
<keyword evidence="1" id="KW-0808">Transferase</keyword>
<evidence type="ECO:0000313" key="1">
    <source>
        <dbReference type="EMBL" id="TWA61042.1"/>
    </source>
</evidence>
<protein>
    <submittedName>
        <fullName evidence="1">Aminoglycoside phosphotransferase (APT) family kinase protein</fullName>
    </submittedName>
</protein>
<sequence length="358" mass="38805">MPSSAAPLLEAMPDPAETARVLAGPIRSMERLSGGGNNRIYRVETAGGAYALKCYGSTERLAREYGSLSFLAGIGAGSLTVPHPEAAAPDHGAALYEWIDGTAVSRAPDGRKEDDMAQAVAFAAFLAGHRSAEGAAALAEAAEACLSLTGLLDQIESRFARLSDVDDVRLGEFLRADARPVIDRARIRALTGYAAAGLGPSAPLEPGLRTLSPSDFGFHNALRRRDGSLVFLDFEYFGWDDPVKLTADFLWHPAFSLALQEQADWHDGMMALFAADPAFSARLRAQLPLYGLRWTMILLNEFLPERWERRLFAGTSAGWSEAKAAQLSKARLWLREARRLTDGPDGDVRSSFPLLADR</sequence>
<organism evidence="1 2">
    <name type="scientific">Azospirillum brasilense</name>
    <dbReference type="NCBI Taxonomy" id="192"/>
    <lineage>
        <taxon>Bacteria</taxon>
        <taxon>Pseudomonadati</taxon>
        <taxon>Pseudomonadota</taxon>
        <taxon>Alphaproteobacteria</taxon>
        <taxon>Rhodospirillales</taxon>
        <taxon>Azospirillaceae</taxon>
        <taxon>Azospirillum</taxon>
    </lineage>
</organism>
<evidence type="ECO:0000313" key="2">
    <source>
        <dbReference type="Proteomes" id="UP000316083"/>
    </source>
</evidence>
<reference evidence="1 2" key="1">
    <citation type="submission" date="2019-06" db="EMBL/GenBank/DDBJ databases">
        <title>Genomic Encyclopedia of Type Strains, Phase IV (KMG-V): Genome sequencing to study the core and pangenomes of soil and plant-associated prokaryotes.</title>
        <authorList>
            <person name="Whitman W."/>
        </authorList>
    </citation>
    <scope>NUCLEOTIDE SEQUENCE [LARGE SCALE GENOMIC DNA]</scope>
    <source>
        <strain evidence="1 2">BR 11796</strain>
    </source>
</reference>
<accession>A0A560AL34</accession>
<comment type="caution">
    <text evidence="1">The sequence shown here is derived from an EMBL/GenBank/DDBJ whole genome shotgun (WGS) entry which is preliminary data.</text>
</comment>
<dbReference type="GO" id="GO:0016301">
    <property type="term" value="F:kinase activity"/>
    <property type="evidence" value="ECO:0007669"/>
    <property type="project" value="UniProtKB-KW"/>
</dbReference>
<dbReference type="InterPro" id="IPR011009">
    <property type="entry name" value="Kinase-like_dom_sf"/>
</dbReference>
<proteinExistence type="predicted"/>
<dbReference type="EMBL" id="VITF01000018">
    <property type="protein sequence ID" value="TWA61042.1"/>
    <property type="molecule type" value="Genomic_DNA"/>
</dbReference>
<name>A0A560AL34_AZOBR</name>
<gene>
    <name evidence="1" type="ORF">FBZ82_11843</name>
</gene>
<dbReference type="AlphaFoldDB" id="A0A560AL34"/>
<dbReference type="RefSeq" id="WP_186465002.1">
    <property type="nucleotide sequence ID" value="NZ_VITF01000018.1"/>
</dbReference>
<keyword evidence="1" id="KW-0418">Kinase</keyword>
<dbReference type="SUPFAM" id="SSF56112">
    <property type="entry name" value="Protein kinase-like (PK-like)"/>
    <property type="match status" value="1"/>
</dbReference>